<keyword evidence="3" id="KW-1185">Reference proteome</keyword>
<feature type="transmembrane region" description="Helical" evidence="1">
    <location>
        <begin position="230"/>
        <end position="248"/>
    </location>
</feature>
<protein>
    <submittedName>
        <fullName evidence="2">Uncharacterized protein</fullName>
    </submittedName>
</protein>
<evidence type="ECO:0000313" key="3">
    <source>
        <dbReference type="Proteomes" id="UP001590951"/>
    </source>
</evidence>
<reference evidence="2 3" key="1">
    <citation type="submission" date="2024-09" db="EMBL/GenBank/DDBJ databases">
        <title>Rethinking Asexuality: The Enigmatic Case of Functional Sexual Genes in Lepraria (Stereocaulaceae).</title>
        <authorList>
            <person name="Doellman M."/>
            <person name="Sun Y."/>
            <person name="Barcenas-Pena A."/>
            <person name="Lumbsch H.T."/>
            <person name="Grewe F."/>
        </authorList>
    </citation>
    <scope>NUCLEOTIDE SEQUENCE [LARGE SCALE GENOMIC DNA]</scope>
    <source>
        <strain evidence="2 3">Grewe 0041</strain>
    </source>
</reference>
<feature type="transmembrane region" description="Helical" evidence="1">
    <location>
        <begin position="105"/>
        <end position="127"/>
    </location>
</feature>
<organism evidence="2 3">
    <name type="scientific">Lepraria finkii</name>
    <dbReference type="NCBI Taxonomy" id="1340010"/>
    <lineage>
        <taxon>Eukaryota</taxon>
        <taxon>Fungi</taxon>
        <taxon>Dikarya</taxon>
        <taxon>Ascomycota</taxon>
        <taxon>Pezizomycotina</taxon>
        <taxon>Lecanoromycetes</taxon>
        <taxon>OSLEUM clade</taxon>
        <taxon>Lecanoromycetidae</taxon>
        <taxon>Lecanorales</taxon>
        <taxon>Lecanorineae</taxon>
        <taxon>Stereocaulaceae</taxon>
        <taxon>Lepraria</taxon>
    </lineage>
</organism>
<keyword evidence="1" id="KW-1133">Transmembrane helix</keyword>
<evidence type="ECO:0000256" key="1">
    <source>
        <dbReference type="SAM" id="Phobius"/>
    </source>
</evidence>
<keyword evidence="1" id="KW-0812">Transmembrane</keyword>
<feature type="transmembrane region" description="Helical" evidence="1">
    <location>
        <begin position="133"/>
        <end position="155"/>
    </location>
</feature>
<comment type="caution">
    <text evidence="2">The sequence shown here is derived from an EMBL/GenBank/DDBJ whole genome shotgun (WGS) entry which is preliminary data.</text>
</comment>
<dbReference type="Proteomes" id="UP001590951">
    <property type="component" value="Unassembled WGS sequence"/>
</dbReference>
<proteinExistence type="predicted"/>
<gene>
    <name evidence="2" type="ORF">ABVK25_000888</name>
</gene>
<accession>A0ABR4BPF5</accession>
<feature type="transmembrane region" description="Helical" evidence="1">
    <location>
        <begin position="195"/>
        <end position="224"/>
    </location>
</feature>
<evidence type="ECO:0000313" key="2">
    <source>
        <dbReference type="EMBL" id="KAL2059595.1"/>
    </source>
</evidence>
<name>A0ABR4BPF5_9LECA</name>
<keyword evidence="1" id="KW-0472">Membrane</keyword>
<feature type="transmembrane region" description="Helical" evidence="1">
    <location>
        <begin position="20"/>
        <end position="49"/>
    </location>
</feature>
<sequence length="296" mass="32420">MSNVAECLLKYSPEVLKADMATASVLLGLLPTILSLAGSSTVEVGLVALQRPLLALLLGTASPAVNPLRTFDYGAPASLMARKAYSAEPPRIPAYLRQLVSGMQYALALAAIYNIAMVTYSLSIQTYSVSNQYVPIVLIWICLAIFIHILGAVALRLRVKLIVKNPLGISTALKNEFLLSAYHPESRLAFQQESYWFISLSWATSVATIIHIAMGTLVLSSLLFINVQDAMFVAFRCLGSACVSRVIVMFELSNMRTNVHVDNEHSKVEELRVAYRSPKEHVVECRSRIVDACSSP</sequence>
<dbReference type="EMBL" id="JBHFEH010000001">
    <property type="protein sequence ID" value="KAL2059595.1"/>
    <property type="molecule type" value="Genomic_DNA"/>
</dbReference>